<evidence type="ECO:0000256" key="2">
    <source>
        <dbReference type="ARBA" id="ARBA00012862"/>
    </source>
</evidence>
<keyword evidence="3" id="KW-0963">Cytoplasm</keyword>
<dbReference type="PANTHER" id="PTHR37831:SF1">
    <property type="entry name" value="D-RIBOSE PYRANASE"/>
    <property type="match status" value="1"/>
</dbReference>
<comment type="caution">
    <text evidence="6">The sequence shown here is derived from an EMBL/GenBank/DDBJ whole genome shotgun (WGS) entry which is preliminary data.</text>
</comment>
<evidence type="ECO:0000313" key="7">
    <source>
        <dbReference type="Proteomes" id="UP000639396"/>
    </source>
</evidence>
<evidence type="ECO:0000256" key="3">
    <source>
        <dbReference type="ARBA" id="ARBA00022490"/>
    </source>
</evidence>
<dbReference type="Pfam" id="PF05025">
    <property type="entry name" value="RbsD_FucU"/>
    <property type="match status" value="1"/>
</dbReference>
<dbReference type="SUPFAM" id="SSF102546">
    <property type="entry name" value="RbsD-like"/>
    <property type="match status" value="1"/>
</dbReference>
<dbReference type="NCBIfam" id="NF008761">
    <property type="entry name" value="PRK11797.1"/>
    <property type="match status" value="1"/>
</dbReference>
<dbReference type="GO" id="GO:0019303">
    <property type="term" value="P:D-ribose catabolic process"/>
    <property type="evidence" value="ECO:0007669"/>
    <property type="project" value="TreeGrafter"/>
</dbReference>
<dbReference type="PANTHER" id="PTHR37831">
    <property type="entry name" value="D-RIBOSE PYRANASE"/>
    <property type="match status" value="1"/>
</dbReference>
<dbReference type="RefSeq" id="WP_190930594.1">
    <property type="nucleotide sequence ID" value="NZ_JACXJA010000036.1"/>
</dbReference>
<dbReference type="GO" id="GO:0016872">
    <property type="term" value="F:intramolecular lyase activity"/>
    <property type="evidence" value="ECO:0007669"/>
    <property type="project" value="InterPro"/>
</dbReference>
<organism evidence="6 7">
    <name type="scientific">Paenibacillus oceani</name>
    <dbReference type="NCBI Taxonomy" id="2772510"/>
    <lineage>
        <taxon>Bacteria</taxon>
        <taxon>Bacillati</taxon>
        <taxon>Bacillota</taxon>
        <taxon>Bacilli</taxon>
        <taxon>Bacillales</taxon>
        <taxon>Paenibacillaceae</taxon>
        <taxon>Paenibacillus</taxon>
    </lineage>
</organism>
<evidence type="ECO:0000256" key="4">
    <source>
        <dbReference type="ARBA" id="ARBA00023235"/>
    </source>
</evidence>
<dbReference type="Proteomes" id="UP000639396">
    <property type="component" value="Unassembled WGS sequence"/>
</dbReference>
<dbReference type="InterPro" id="IPR023064">
    <property type="entry name" value="D-ribose_pyranase"/>
</dbReference>
<dbReference type="InterPro" id="IPR007721">
    <property type="entry name" value="RbsD_FucU"/>
</dbReference>
<dbReference type="GO" id="GO:0048029">
    <property type="term" value="F:monosaccharide binding"/>
    <property type="evidence" value="ECO:0007669"/>
    <property type="project" value="InterPro"/>
</dbReference>
<dbReference type="GO" id="GO:0005829">
    <property type="term" value="C:cytosol"/>
    <property type="evidence" value="ECO:0007669"/>
    <property type="project" value="TreeGrafter"/>
</dbReference>
<dbReference type="AlphaFoldDB" id="A0A927CCJ8"/>
<evidence type="ECO:0000256" key="5">
    <source>
        <dbReference type="ARBA" id="ARBA00023277"/>
    </source>
</evidence>
<evidence type="ECO:0000256" key="1">
    <source>
        <dbReference type="ARBA" id="ARBA00000223"/>
    </source>
</evidence>
<keyword evidence="7" id="KW-1185">Reference proteome</keyword>
<keyword evidence="5" id="KW-0119">Carbohydrate metabolism</keyword>
<dbReference type="Gene3D" id="3.40.1650.10">
    <property type="entry name" value="RbsD-like domain"/>
    <property type="match status" value="1"/>
</dbReference>
<reference evidence="6" key="1">
    <citation type="submission" date="2020-09" db="EMBL/GenBank/DDBJ databases">
        <title>A novel bacterium of genus Paenibacillus, isolated from South China Sea.</title>
        <authorList>
            <person name="Huang H."/>
            <person name="Mo K."/>
            <person name="Hu Y."/>
        </authorList>
    </citation>
    <scope>NUCLEOTIDE SEQUENCE</scope>
    <source>
        <strain evidence="6">IB182363</strain>
    </source>
</reference>
<gene>
    <name evidence="6" type="primary">rbsD</name>
    <name evidence="6" type="ORF">IDH45_23600</name>
</gene>
<evidence type="ECO:0000313" key="6">
    <source>
        <dbReference type="EMBL" id="MBD2864969.1"/>
    </source>
</evidence>
<sequence>MKRGGILNPVLSRILAETGHTDMLTVCDRGFPVPPGPERLDLALVDDIPTVVDVLTAVDKEFVIDRIIVTEEMIEASPERYELLKRQFPQIAMMAVPHVTFKRLCPESRAVIRTGDCTPYANIILVSG</sequence>
<protein>
    <recommendedName>
        <fullName evidence="2">D-ribose pyranase</fullName>
        <ecNumber evidence="2">5.4.99.62</ecNumber>
    </recommendedName>
</protein>
<proteinExistence type="predicted"/>
<dbReference type="InterPro" id="IPR023750">
    <property type="entry name" value="RbsD-like_sf"/>
</dbReference>
<accession>A0A927CCJ8</accession>
<comment type="catalytic activity">
    <reaction evidence="1">
        <text>beta-D-ribopyranose = beta-D-ribofuranose</text>
        <dbReference type="Rhea" id="RHEA:25432"/>
        <dbReference type="ChEBI" id="CHEBI:27476"/>
        <dbReference type="ChEBI" id="CHEBI:47002"/>
        <dbReference type="EC" id="5.4.99.62"/>
    </reaction>
</comment>
<dbReference type="EMBL" id="JACXJA010000036">
    <property type="protein sequence ID" value="MBD2864969.1"/>
    <property type="molecule type" value="Genomic_DNA"/>
</dbReference>
<dbReference type="EC" id="5.4.99.62" evidence="2"/>
<name>A0A927CCJ8_9BACL</name>
<keyword evidence="4 6" id="KW-0413">Isomerase</keyword>
<dbReference type="GO" id="GO:0062193">
    <property type="term" value="F:D-ribose pyranase activity"/>
    <property type="evidence" value="ECO:0007669"/>
    <property type="project" value="UniProtKB-EC"/>
</dbReference>